<evidence type="ECO:0000313" key="2">
    <source>
        <dbReference type="EMBL" id="OAG43488.1"/>
    </source>
</evidence>
<organism evidence="2 3">
    <name type="scientific">Fonsecaea monophora</name>
    <dbReference type="NCBI Taxonomy" id="254056"/>
    <lineage>
        <taxon>Eukaryota</taxon>
        <taxon>Fungi</taxon>
        <taxon>Dikarya</taxon>
        <taxon>Ascomycota</taxon>
        <taxon>Pezizomycotina</taxon>
        <taxon>Eurotiomycetes</taxon>
        <taxon>Chaetothyriomycetidae</taxon>
        <taxon>Chaetothyriales</taxon>
        <taxon>Herpotrichiellaceae</taxon>
        <taxon>Fonsecaea</taxon>
    </lineage>
</organism>
<accession>A0A177FGX2</accession>
<name>A0A177FGX2_9EURO</name>
<dbReference type="GeneID" id="34597600"/>
<dbReference type="RefSeq" id="XP_022515440.1">
    <property type="nucleotide sequence ID" value="XM_022652404.1"/>
</dbReference>
<gene>
    <name evidence="2" type="ORF">AYO21_02425</name>
</gene>
<evidence type="ECO:0000256" key="1">
    <source>
        <dbReference type="SAM" id="MobiDB-lite"/>
    </source>
</evidence>
<protein>
    <submittedName>
        <fullName evidence="2">Uncharacterized protein</fullName>
    </submittedName>
</protein>
<dbReference type="AlphaFoldDB" id="A0A177FGX2"/>
<proteinExistence type="predicted"/>
<keyword evidence="3" id="KW-1185">Reference proteome</keyword>
<dbReference type="EMBL" id="LVKK01000010">
    <property type="protein sequence ID" value="OAG43488.1"/>
    <property type="molecule type" value="Genomic_DNA"/>
</dbReference>
<sequence>MGSTARVGAVVDGNRGMNSSPKLEDSSAFAAFIRRTDGDDDDDDDDDDDFFQCLPWCRGLLADKDFEVLKLPLRCPKTTSTRHALFSRTLKTCDTIGHFLAQDRRKKGTLSYMDEIMSSTVDPNRSWPPSFEYGF</sequence>
<evidence type="ECO:0000313" key="3">
    <source>
        <dbReference type="Proteomes" id="UP000077002"/>
    </source>
</evidence>
<feature type="region of interest" description="Disordered" evidence="1">
    <location>
        <begin position="1"/>
        <end position="23"/>
    </location>
</feature>
<dbReference type="Proteomes" id="UP000077002">
    <property type="component" value="Unassembled WGS sequence"/>
</dbReference>
<comment type="caution">
    <text evidence="2">The sequence shown here is derived from an EMBL/GenBank/DDBJ whole genome shotgun (WGS) entry which is preliminary data.</text>
</comment>
<reference evidence="2 3" key="1">
    <citation type="submission" date="2016-03" db="EMBL/GenBank/DDBJ databases">
        <title>Draft genome sequence of the Fonsecaea monophora CBS 269.37.</title>
        <authorList>
            <person name="Bombassaro A."/>
            <person name="Vinicius W.A."/>
            <person name="De Hoog S."/>
            <person name="Sun J."/>
            <person name="Souza E.M."/>
            <person name="Raittz R.T."/>
            <person name="Costa F."/>
            <person name="Leao A.C."/>
            <person name="Tadra-Sfeir M.Z."/>
            <person name="Baura V."/>
            <person name="Balsanelli E."/>
            <person name="Pedrosa F.O."/>
            <person name="Moreno L.F."/>
            <person name="Steffens M.B."/>
            <person name="Xi L."/>
            <person name="Bocca A.L."/>
            <person name="Felipe M.S."/>
            <person name="Teixeira M."/>
            <person name="Telles Filho F.Q."/>
            <person name="Azevedo C.M."/>
            <person name="Gomes R."/>
            <person name="Vicente V.A."/>
        </authorList>
    </citation>
    <scope>NUCLEOTIDE SEQUENCE [LARGE SCALE GENOMIC DNA]</scope>
    <source>
        <strain evidence="2 3">CBS 269.37</strain>
    </source>
</reference>